<feature type="transmembrane region" description="Helical" evidence="15">
    <location>
        <begin position="198"/>
        <end position="218"/>
    </location>
</feature>
<organism evidence="17">
    <name type="scientific">Drosophila sechellia</name>
    <name type="common">Fruit fly</name>
    <dbReference type="NCBI Taxonomy" id="7238"/>
    <lineage>
        <taxon>Eukaryota</taxon>
        <taxon>Metazoa</taxon>
        <taxon>Ecdysozoa</taxon>
        <taxon>Arthropoda</taxon>
        <taxon>Hexapoda</taxon>
        <taxon>Insecta</taxon>
        <taxon>Pterygota</taxon>
        <taxon>Neoptera</taxon>
        <taxon>Endopterygota</taxon>
        <taxon>Diptera</taxon>
        <taxon>Brachycera</taxon>
        <taxon>Muscomorpha</taxon>
        <taxon>Ephydroidea</taxon>
        <taxon>Drosophilidae</taxon>
        <taxon>Drosophila</taxon>
        <taxon>Sophophora</taxon>
    </lineage>
</organism>
<evidence type="ECO:0000256" key="11">
    <source>
        <dbReference type="ARBA" id="ARBA00023180"/>
    </source>
</evidence>
<feature type="transmembrane region" description="Helical" evidence="15">
    <location>
        <begin position="337"/>
        <end position="359"/>
    </location>
</feature>
<evidence type="ECO:0000256" key="8">
    <source>
        <dbReference type="ARBA" id="ARBA00023053"/>
    </source>
</evidence>
<evidence type="ECO:0000256" key="10">
    <source>
        <dbReference type="ARBA" id="ARBA00023136"/>
    </source>
</evidence>
<dbReference type="Gene3D" id="1.20.1730.10">
    <property type="entry name" value="Sodium/glucose cotransporter"/>
    <property type="match status" value="1"/>
</dbReference>
<dbReference type="Proteomes" id="UP000001292">
    <property type="component" value="Unassembled WGS sequence"/>
</dbReference>
<dbReference type="InterPro" id="IPR052244">
    <property type="entry name" value="Choline_transporter"/>
</dbReference>
<proteinExistence type="inferred from homology"/>
<evidence type="ECO:0000256" key="5">
    <source>
        <dbReference type="ARBA" id="ARBA00022847"/>
    </source>
</evidence>
<reference evidence="16 17" key="1">
    <citation type="journal article" date="2007" name="Nature">
        <title>Evolution of genes and genomes on the Drosophila phylogeny.</title>
        <authorList>
            <consortium name="Drosophila 12 Genomes Consortium"/>
            <person name="Clark A.G."/>
            <person name="Eisen M.B."/>
            <person name="Smith D.R."/>
            <person name="Bergman C.M."/>
            <person name="Oliver B."/>
            <person name="Markow T.A."/>
            <person name="Kaufman T.C."/>
            <person name="Kellis M."/>
            <person name="Gelbart W."/>
            <person name="Iyer V.N."/>
            <person name="Pollard D.A."/>
            <person name="Sackton T.B."/>
            <person name="Larracuente A.M."/>
            <person name="Singh N.D."/>
            <person name="Abad J.P."/>
            <person name="Abt D.N."/>
            <person name="Adryan B."/>
            <person name="Aguade M."/>
            <person name="Akashi H."/>
            <person name="Anderson W.W."/>
            <person name="Aquadro C.F."/>
            <person name="Ardell D.H."/>
            <person name="Arguello R."/>
            <person name="Artieri C.G."/>
            <person name="Barbash D.A."/>
            <person name="Barker D."/>
            <person name="Barsanti P."/>
            <person name="Batterham P."/>
            <person name="Batzoglou S."/>
            <person name="Begun D."/>
            <person name="Bhutkar A."/>
            <person name="Blanco E."/>
            <person name="Bosak S.A."/>
            <person name="Bradley R.K."/>
            <person name="Brand A.D."/>
            <person name="Brent M.R."/>
            <person name="Brooks A.N."/>
            <person name="Brown R.H."/>
            <person name="Butlin R.K."/>
            <person name="Caggese C."/>
            <person name="Calvi B.R."/>
            <person name="Bernardo de Carvalho A."/>
            <person name="Caspi A."/>
            <person name="Castrezana S."/>
            <person name="Celniker S.E."/>
            <person name="Chang J.L."/>
            <person name="Chapple C."/>
            <person name="Chatterji S."/>
            <person name="Chinwalla A."/>
            <person name="Civetta A."/>
            <person name="Clifton S.W."/>
            <person name="Comeron J.M."/>
            <person name="Costello J.C."/>
            <person name="Coyne J.A."/>
            <person name="Daub J."/>
            <person name="David R.G."/>
            <person name="Delcher A.L."/>
            <person name="Delehaunty K."/>
            <person name="Do C.B."/>
            <person name="Ebling H."/>
            <person name="Edwards K."/>
            <person name="Eickbush T."/>
            <person name="Evans J.D."/>
            <person name="Filipski A."/>
            <person name="Findeiss S."/>
            <person name="Freyhult E."/>
            <person name="Fulton L."/>
            <person name="Fulton R."/>
            <person name="Garcia A.C."/>
            <person name="Gardiner A."/>
            <person name="Garfield D.A."/>
            <person name="Garvin B.E."/>
            <person name="Gibson G."/>
            <person name="Gilbert D."/>
            <person name="Gnerre S."/>
            <person name="Godfrey J."/>
            <person name="Good R."/>
            <person name="Gotea V."/>
            <person name="Gravely B."/>
            <person name="Greenberg A.J."/>
            <person name="Griffiths-Jones S."/>
            <person name="Gross S."/>
            <person name="Guigo R."/>
            <person name="Gustafson E.A."/>
            <person name="Haerty W."/>
            <person name="Hahn M.W."/>
            <person name="Halligan D.L."/>
            <person name="Halpern A.L."/>
            <person name="Halter G.M."/>
            <person name="Han M.V."/>
            <person name="Heger A."/>
            <person name="Hillier L."/>
            <person name="Hinrichs A.S."/>
            <person name="Holmes I."/>
            <person name="Hoskins R.A."/>
            <person name="Hubisz M.J."/>
            <person name="Hultmark D."/>
            <person name="Huntley M.A."/>
            <person name="Jaffe D.B."/>
            <person name="Jagadeeshan S."/>
            <person name="Jeck W.R."/>
            <person name="Johnson J."/>
            <person name="Jones C.D."/>
            <person name="Jordan W.C."/>
            <person name="Karpen G.H."/>
            <person name="Kataoka E."/>
            <person name="Keightley P.D."/>
            <person name="Kheradpour P."/>
            <person name="Kirkness E.F."/>
            <person name="Koerich L.B."/>
            <person name="Kristiansen K."/>
            <person name="Kudrna D."/>
            <person name="Kulathinal R.J."/>
            <person name="Kumar S."/>
            <person name="Kwok R."/>
            <person name="Lander E."/>
            <person name="Langley C.H."/>
            <person name="Lapoint R."/>
            <person name="Lazzaro B.P."/>
            <person name="Lee S.J."/>
            <person name="Levesque L."/>
            <person name="Li R."/>
            <person name="Lin C.F."/>
            <person name="Lin M.F."/>
            <person name="Lindblad-Toh K."/>
            <person name="Llopart A."/>
            <person name="Long M."/>
            <person name="Low L."/>
            <person name="Lozovsky E."/>
            <person name="Lu J."/>
            <person name="Luo M."/>
            <person name="Machado C.A."/>
            <person name="Makalowski W."/>
            <person name="Marzo M."/>
            <person name="Matsuda M."/>
            <person name="Matzkin L."/>
            <person name="McAllister B."/>
            <person name="McBride C.S."/>
            <person name="McKernan B."/>
            <person name="McKernan K."/>
            <person name="Mendez-Lago M."/>
            <person name="Minx P."/>
            <person name="Mollenhauer M.U."/>
            <person name="Montooth K."/>
            <person name="Mount S.M."/>
            <person name="Mu X."/>
            <person name="Myers E."/>
            <person name="Negre B."/>
            <person name="Newfeld S."/>
            <person name="Nielsen R."/>
            <person name="Noor M.A."/>
            <person name="O'Grady P."/>
            <person name="Pachter L."/>
            <person name="Papaceit M."/>
            <person name="Parisi M.J."/>
            <person name="Parisi M."/>
            <person name="Parts L."/>
            <person name="Pedersen J.S."/>
            <person name="Pesole G."/>
            <person name="Phillippy A.M."/>
            <person name="Ponting C.P."/>
            <person name="Pop M."/>
            <person name="Porcelli D."/>
            <person name="Powell J.R."/>
            <person name="Prohaska S."/>
            <person name="Pruitt K."/>
            <person name="Puig M."/>
            <person name="Quesneville H."/>
            <person name="Ram K.R."/>
            <person name="Rand D."/>
            <person name="Rasmussen M.D."/>
            <person name="Reed L.K."/>
            <person name="Reenan R."/>
            <person name="Reily A."/>
            <person name="Remington K.A."/>
            <person name="Rieger T.T."/>
            <person name="Ritchie M.G."/>
            <person name="Robin C."/>
            <person name="Rogers Y.H."/>
            <person name="Rohde C."/>
            <person name="Rozas J."/>
            <person name="Rubenfield M.J."/>
            <person name="Ruiz A."/>
            <person name="Russo S."/>
            <person name="Salzberg S.L."/>
            <person name="Sanchez-Gracia A."/>
            <person name="Saranga D.J."/>
            <person name="Sato H."/>
            <person name="Schaeffer S.W."/>
            <person name="Schatz M.C."/>
            <person name="Schlenke T."/>
            <person name="Schwartz R."/>
            <person name="Segarra C."/>
            <person name="Singh R.S."/>
            <person name="Sirot L."/>
            <person name="Sirota M."/>
            <person name="Sisneros N.B."/>
            <person name="Smith C.D."/>
            <person name="Smith T.F."/>
            <person name="Spieth J."/>
            <person name="Stage D.E."/>
            <person name="Stark A."/>
            <person name="Stephan W."/>
            <person name="Strausberg R.L."/>
            <person name="Strempel S."/>
            <person name="Sturgill D."/>
            <person name="Sutton G."/>
            <person name="Sutton G.G."/>
            <person name="Tao W."/>
            <person name="Teichmann S."/>
            <person name="Tobari Y.N."/>
            <person name="Tomimura Y."/>
            <person name="Tsolas J.M."/>
            <person name="Valente V.L."/>
            <person name="Venter E."/>
            <person name="Venter J.C."/>
            <person name="Vicario S."/>
            <person name="Vieira F.G."/>
            <person name="Vilella A.J."/>
            <person name="Villasante A."/>
            <person name="Walenz B."/>
            <person name="Wang J."/>
            <person name="Wasserman M."/>
            <person name="Watts T."/>
            <person name="Wilson D."/>
            <person name="Wilson R.K."/>
            <person name="Wing R.A."/>
            <person name="Wolfner M.F."/>
            <person name="Wong A."/>
            <person name="Wong G.K."/>
            <person name="Wu C.I."/>
            <person name="Wu G."/>
            <person name="Yamamoto D."/>
            <person name="Yang H.P."/>
            <person name="Yang S.P."/>
            <person name="Yorke J.A."/>
            <person name="Yoshida K."/>
            <person name="Zdobnov E."/>
            <person name="Zhang P."/>
            <person name="Zhang Y."/>
            <person name="Zimin A.V."/>
            <person name="Baldwin J."/>
            <person name="Abdouelleil A."/>
            <person name="Abdulkadir J."/>
            <person name="Abebe A."/>
            <person name="Abera B."/>
            <person name="Abreu J."/>
            <person name="Acer S.C."/>
            <person name="Aftuck L."/>
            <person name="Alexander A."/>
            <person name="An P."/>
            <person name="Anderson E."/>
            <person name="Anderson S."/>
            <person name="Arachi H."/>
            <person name="Azer M."/>
            <person name="Bachantsang P."/>
            <person name="Barry A."/>
            <person name="Bayul T."/>
            <person name="Berlin A."/>
            <person name="Bessette D."/>
            <person name="Bloom T."/>
            <person name="Blye J."/>
            <person name="Boguslavskiy L."/>
            <person name="Bonnet C."/>
            <person name="Boukhgalter B."/>
            <person name="Bourzgui I."/>
            <person name="Brown A."/>
            <person name="Cahill P."/>
            <person name="Channer S."/>
            <person name="Cheshatsang Y."/>
            <person name="Chuda L."/>
            <person name="Citroen M."/>
            <person name="Collymore A."/>
            <person name="Cooke P."/>
            <person name="Costello M."/>
            <person name="D'Aco K."/>
            <person name="Daza R."/>
            <person name="De Haan G."/>
            <person name="DeGray S."/>
            <person name="DeMaso C."/>
            <person name="Dhargay N."/>
            <person name="Dooley K."/>
            <person name="Dooley E."/>
            <person name="Doricent M."/>
            <person name="Dorje P."/>
            <person name="Dorjee K."/>
            <person name="Dupes A."/>
            <person name="Elong R."/>
            <person name="Falk J."/>
            <person name="Farina A."/>
            <person name="Faro S."/>
            <person name="Ferguson D."/>
            <person name="Fisher S."/>
            <person name="Foley C.D."/>
            <person name="Franke A."/>
            <person name="Friedrich D."/>
            <person name="Gadbois L."/>
            <person name="Gearin G."/>
            <person name="Gearin C.R."/>
            <person name="Giannoukos G."/>
            <person name="Goode T."/>
            <person name="Graham J."/>
            <person name="Grandbois E."/>
            <person name="Grewal S."/>
            <person name="Gyaltsen K."/>
            <person name="Hafez N."/>
            <person name="Hagos B."/>
            <person name="Hall J."/>
            <person name="Henson C."/>
            <person name="Hollinger A."/>
            <person name="Honan T."/>
            <person name="Huard M.D."/>
            <person name="Hughes L."/>
            <person name="Hurhula B."/>
            <person name="Husby M.E."/>
            <person name="Kamat A."/>
            <person name="Kanga B."/>
            <person name="Kashin S."/>
            <person name="Khazanovich D."/>
            <person name="Kisner P."/>
            <person name="Lance K."/>
            <person name="Lara M."/>
            <person name="Lee W."/>
            <person name="Lennon N."/>
            <person name="Letendre F."/>
            <person name="LeVine R."/>
            <person name="Lipovsky A."/>
            <person name="Liu X."/>
            <person name="Liu J."/>
            <person name="Liu S."/>
            <person name="Lokyitsang T."/>
            <person name="Lokyitsang Y."/>
            <person name="Lubonja R."/>
            <person name="Lui A."/>
            <person name="MacDonald P."/>
            <person name="Magnisalis V."/>
            <person name="Maru K."/>
            <person name="Matthews C."/>
            <person name="McCusker W."/>
            <person name="McDonough S."/>
            <person name="Mehta T."/>
            <person name="Meldrim J."/>
            <person name="Meneus L."/>
            <person name="Mihai O."/>
            <person name="Mihalev A."/>
            <person name="Mihova T."/>
            <person name="Mittelman R."/>
            <person name="Mlenga V."/>
            <person name="Montmayeur A."/>
            <person name="Mulrain L."/>
            <person name="Navidi A."/>
            <person name="Naylor J."/>
            <person name="Negash T."/>
            <person name="Nguyen T."/>
            <person name="Nguyen N."/>
            <person name="Nicol R."/>
            <person name="Norbu C."/>
            <person name="Norbu N."/>
            <person name="Novod N."/>
            <person name="O'Neill B."/>
            <person name="Osman S."/>
            <person name="Markiewicz E."/>
            <person name="Oyono O.L."/>
            <person name="Patti C."/>
            <person name="Phunkhang P."/>
            <person name="Pierre F."/>
            <person name="Priest M."/>
            <person name="Raghuraman S."/>
            <person name="Rege F."/>
            <person name="Reyes R."/>
            <person name="Rise C."/>
            <person name="Rogov P."/>
            <person name="Ross K."/>
            <person name="Ryan E."/>
            <person name="Settipalli S."/>
            <person name="Shea T."/>
            <person name="Sherpa N."/>
            <person name="Shi L."/>
            <person name="Shih D."/>
            <person name="Sparrow T."/>
            <person name="Spaulding J."/>
            <person name="Stalker J."/>
            <person name="Stange-Thomann N."/>
            <person name="Stavropoulos S."/>
            <person name="Stone C."/>
            <person name="Strader C."/>
            <person name="Tesfaye S."/>
            <person name="Thomson T."/>
            <person name="Thoulutsang Y."/>
            <person name="Thoulutsang D."/>
            <person name="Topham K."/>
            <person name="Topping I."/>
            <person name="Tsamla T."/>
            <person name="Vassiliev H."/>
            <person name="Vo A."/>
            <person name="Wangchuk T."/>
            <person name="Wangdi T."/>
            <person name="Weiand M."/>
            <person name="Wilkinson J."/>
            <person name="Wilson A."/>
            <person name="Yadav S."/>
            <person name="Young G."/>
            <person name="Yu Q."/>
            <person name="Zembek L."/>
            <person name="Zhong D."/>
            <person name="Zimmer A."/>
            <person name="Zwirko Z."/>
            <person name="Jaffe D.B."/>
            <person name="Alvarez P."/>
            <person name="Brockman W."/>
            <person name="Butler J."/>
            <person name="Chin C."/>
            <person name="Gnerre S."/>
            <person name="Grabherr M."/>
            <person name="Kleber M."/>
            <person name="Mauceli E."/>
            <person name="MacCallum I."/>
        </authorList>
    </citation>
    <scope>NUCLEOTIDE SEQUENCE [LARGE SCALE GENOMIC DNA]</scope>
    <source>
        <strain evidence="17">Rob3c / Tucson 14021-0248.25</strain>
    </source>
</reference>
<keyword evidence="4 15" id="KW-0812">Transmembrane</keyword>
<dbReference type="STRING" id="7238.B4I262"/>
<comment type="similarity">
    <text evidence="2 13">Belongs to the sodium:solute symporter (SSF) (TC 2.A.21) family.</text>
</comment>
<protein>
    <submittedName>
        <fullName evidence="16">GM17885</fullName>
    </submittedName>
</protein>
<evidence type="ECO:0000256" key="9">
    <source>
        <dbReference type="ARBA" id="ARBA00023065"/>
    </source>
</evidence>
<sequence>MINIAGVVSIVLFYLLILVVGIWAGRKKQSGNDSEEEVMLAGRSIGLFVGIFTMTATWVGGGYINGTAEAIYTSGLVWCQAPFGYALSLVFGGIFFANPMRKQGYITMLDPLQDSFATLSVIIDMDHRTSVILSSCIAIFYTLFGGLYSVAYTDVIQLFCIFIGLWMCIPFAWSNEHVGSLSDLEVDWIGHVEPKKHWLYIDYGLLLVFGGIPWQVYFQRVLSSKTAGRAQLLSYVAAAGCILMAIPPVLIGAIAKATPWNETDYKGPYPLTVDETSMILPMVLQYLTPDFVSFFGLGAVSAAVMSSADSSVLSAASMFARNVYKLIFRQKASEMEIIWVMRVAIIVVGILATIMALTIPSIYGLWSMCSDLVYVILFPQLLMVVHFKKHCNTYGSLSAYIVALAIRLSGGEAILGLAPLIKYPGYDEETKEQMFPFRTMAMLLSLVTLISVSWWTKMMFESGKLPPSYDYFRCVVNIPEDVQRVGDPSESGEQLSVMAGPLARSYGAATMAGKDERNGRINPALESDDDLPVAEARRINQETAQAQVKKMLDNATGVKPSGGGGGHLQSQSGMAMPTAEQDNTAF</sequence>
<dbReference type="OMA" id="WKTKNTG"/>
<accession>B4I262</accession>
<feature type="transmembrane region" description="Helical" evidence="15">
    <location>
        <begin position="45"/>
        <end position="64"/>
    </location>
</feature>
<gene>
    <name evidence="16" type="primary">Dsec\GM17885</name>
    <name evidence="16" type="ORF">Dsec_GM17885</name>
</gene>
<dbReference type="InterPro" id="IPR001734">
    <property type="entry name" value="Na/solute_symporter"/>
</dbReference>
<evidence type="ECO:0000256" key="2">
    <source>
        <dbReference type="ARBA" id="ARBA00006434"/>
    </source>
</evidence>
<keyword evidence="10 15" id="KW-0472">Membrane</keyword>
<dbReference type="HOGENOM" id="CLU_018808_10_0_1"/>
<evidence type="ECO:0000256" key="12">
    <source>
        <dbReference type="ARBA" id="ARBA00023201"/>
    </source>
</evidence>
<feature type="transmembrane region" description="Helical" evidence="15">
    <location>
        <begin position="230"/>
        <end position="255"/>
    </location>
</feature>
<dbReference type="PANTHER" id="PTHR45897">
    <property type="entry name" value="HIGH-AFFINITY CHOLINE TRANSPORTER 1"/>
    <property type="match status" value="1"/>
</dbReference>
<evidence type="ECO:0000256" key="7">
    <source>
        <dbReference type="ARBA" id="ARBA00022989"/>
    </source>
</evidence>
<evidence type="ECO:0000256" key="3">
    <source>
        <dbReference type="ARBA" id="ARBA00022448"/>
    </source>
</evidence>
<feature type="transmembrane region" description="Helical" evidence="15">
    <location>
        <begin position="437"/>
        <end position="455"/>
    </location>
</feature>
<evidence type="ECO:0000256" key="6">
    <source>
        <dbReference type="ARBA" id="ARBA00022979"/>
    </source>
</evidence>
<dbReference type="GO" id="GO:0005886">
    <property type="term" value="C:plasma membrane"/>
    <property type="evidence" value="ECO:0007669"/>
    <property type="project" value="TreeGrafter"/>
</dbReference>
<dbReference type="EMBL" id="CH480820">
    <property type="protein sequence ID" value="EDW54619.1"/>
    <property type="molecule type" value="Genomic_DNA"/>
</dbReference>
<evidence type="ECO:0000256" key="13">
    <source>
        <dbReference type="RuleBase" id="RU362091"/>
    </source>
</evidence>
<evidence type="ECO:0000313" key="16">
    <source>
        <dbReference type="EMBL" id="EDW54619.1"/>
    </source>
</evidence>
<keyword evidence="6" id="KW-0530">Neurotransmitter biosynthesis</keyword>
<keyword evidence="9" id="KW-0406">Ion transport</keyword>
<keyword evidence="5" id="KW-0769">Symport</keyword>
<dbReference type="PhylomeDB" id="B4I262"/>
<dbReference type="GO" id="GO:0005307">
    <property type="term" value="F:choline:sodium symporter activity"/>
    <property type="evidence" value="ECO:0007669"/>
    <property type="project" value="TreeGrafter"/>
</dbReference>
<evidence type="ECO:0000256" key="4">
    <source>
        <dbReference type="ARBA" id="ARBA00022692"/>
    </source>
</evidence>
<keyword evidence="17" id="KW-1185">Reference proteome</keyword>
<keyword evidence="8" id="KW-0915">Sodium</keyword>
<keyword evidence="11" id="KW-0325">Glycoprotein</keyword>
<evidence type="ECO:0000256" key="15">
    <source>
        <dbReference type="SAM" id="Phobius"/>
    </source>
</evidence>
<dbReference type="GO" id="GO:0008292">
    <property type="term" value="P:acetylcholine biosynthetic process"/>
    <property type="evidence" value="ECO:0007669"/>
    <property type="project" value="TreeGrafter"/>
</dbReference>
<comment type="subcellular location">
    <subcellularLocation>
        <location evidence="1">Membrane</location>
        <topology evidence="1">Multi-pass membrane protein</topology>
    </subcellularLocation>
</comment>
<feature type="transmembrane region" description="Helical" evidence="15">
    <location>
        <begin position="129"/>
        <end position="148"/>
    </location>
</feature>
<dbReference type="Pfam" id="PF00474">
    <property type="entry name" value="SSF"/>
    <property type="match status" value="2"/>
</dbReference>
<dbReference type="AlphaFoldDB" id="B4I262"/>
<feature type="region of interest" description="Disordered" evidence="14">
    <location>
        <begin position="555"/>
        <end position="586"/>
    </location>
</feature>
<keyword evidence="3" id="KW-0813">Transport</keyword>
<evidence type="ECO:0000256" key="14">
    <source>
        <dbReference type="SAM" id="MobiDB-lite"/>
    </source>
</evidence>
<feature type="transmembrane region" description="Helical" evidence="15">
    <location>
        <begin position="365"/>
        <end position="385"/>
    </location>
</feature>
<feature type="transmembrane region" description="Helical" evidence="15">
    <location>
        <begin position="291"/>
        <end position="316"/>
    </location>
</feature>
<dbReference type="CDD" id="cd11474">
    <property type="entry name" value="SLC5sbd_CHT"/>
    <property type="match status" value="1"/>
</dbReference>
<dbReference type="PANTHER" id="PTHR45897:SF4">
    <property type="entry name" value="HIGH-AFFINITY CHOLINE TRANSPORTER 1"/>
    <property type="match status" value="1"/>
</dbReference>
<dbReference type="PROSITE" id="PS50283">
    <property type="entry name" value="NA_SOLUT_SYMP_3"/>
    <property type="match status" value="1"/>
</dbReference>
<name>B4I262_DROSE</name>
<feature type="transmembrane region" description="Helical" evidence="15">
    <location>
        <begin position="397"/>
        <end position="417"/>
    </location>
</feature>
<keyword evidence="12" id="KW-0739">Sodium transport</keyword>
<evidence type="ECO:0000313" key="17">
    <source>
        <dbReference type="Proteomes" id="UP000001292"/>
    </source>
</evidence>
<feature type="transmembrane region" description="Helical" evidence="15">
    <location>
        <begin position="70"/>
        <end position="97"/>
    </location>
</feature>
<dbReference type="InterPro" id="IPR038377">
    <property type="entry name" value="Na/Glc_symporter_sf"/>
</dbReference>
<feature type="transmembrane region" description="Helical" evidence="15">
    <location>
        <begin position="155"/>
        <end position="173"/>
    </location>
</feature>
<evidence type="ECO:0000256" key="1">
    <source>
        <dbReference type="ARBA" id="ARBA00004141"/>
    </source>
</evidence>
<keyword evidence="7 15" id="KW-1133">Transmembrane helix</keyword>
<feature type="transmembrane region" description="Helical" evidence="15">
    <location>
        <begin position="6"/>
        <end position="24"/>
    </location>
</feature>